<dbReference type="InterPro" id="IPR052717">
    <property type="entry name" value="Vacuolar_transposase_reg"/>
</dbReference>
<dbReference type="GO" id="GO:0005634">
    <property type="term" value="C:nucleus"/>
    <property type="evidence" value="ECO:0007669"/>
    <property type="project" value="TreeGrafter"/>
</dbReference>
<reference evidence="3 4" key="3">
    <citation type="journal article" date="2017" name="G3 (Bethesda)">
        <title>Comparative analysis highlights variable genome content of wheat rusts and divergence of the mating loci.</title>
        <authorList>
            <person name="Cuomo C.A."/>
            <person name="Bakkeren G."/>
            <person name="Khalil H.B."/>
            <person name="Panwar V."/>
            <person name="Joly D."/>
            <person name="Linning R."/>
            <person name="Sakthikumar S."/>
            <person name="Song X."/>
            <person name="Adiconis X."/>
            <person name="Fan L."/>
            <person name="Goldberg J.M."/>
            <person name="Levin J.Z."/>
            <person name="Young S."/>
            <person name="Zeng Q."/>
            <person name="Anikster Y."/>
            <person name="Bruce M."/>
            <person name="Wang M."/>
            <person name="Yin C."/>
            <person name="McCallum B."/>
            <person name="Szabo L.J."/>
            <person name="Hulbert S."/>
            <person name="Chen X."/>
            <person name="Fellers J.P."/>
        </authorList>
    </citation>
    <scope>NUCLEOTIDE SEQUENCE</scope>
    <source>
        <strain evidence="4">Isolate 1-1 / race 1 (BBBD)</strain>
        <strain evidence="3">isolate 1-1 / race 1 (BBBD)</strain>
    </source>
</reference>
<evidence type="ECO:0000313" key="2">
    <source>
        <dbReference type="EMBL" id="OAV98818.1"/>
    </source>
</evidence>
<dbReference type="EnsemblFungi" id="PTTG_05331-t43_1">
    <property type="protein sequence ID" value="PTTG_05331-t43_1-p1"/>
    <property type="gene ID" value="PTTG_05331"/>
</dbReference>
<evidence type="ECO:0000256" key="1">
    <source>
        <dbReference type="SAM" id="MobiDB-lite"/>
    </source>
</evidence>
<feature type="region of interest" description="Disordered" evidence="1">
    <location>
        <begin position="1"/>
        <end position="20"/>
    </location>
</feature>
<reference evidence="3" key="4">
    <citation type="submission" date="2025-05" db="UniProtKB">
        <authorList>
            <consortium name="EnsemblFungi"/>
        </authorList>
    </citation>
    <scope>IDENTIFICATION</scope>
    <source>
        <strain evidence="3">isolate 1-1 / race 1 (BBBD)</strain>
    </source>
</reference>
<reference evidence="2" key="2">
    <citation type="submission" date="2016-05" db="EMBL/GenBank/DDBJ databases">
        <title>Comparative analysis highlights variable genome content of wheat rusts and divergence of the mating loci.</title>
        <authorList>
            <person name="Cuomo C.A."/>
            <person name="Bakkeren G."/>
            <person name="Szabo L."/>
            <person name="Khalil H."/>
            <person name="Joly D."/>
            <person name="Goldberg J."/>
            <person name="Young S."/>
            <person name="Zeng Q."/>
            <person name="Fellers J."/>
        </authorList>
    </citation>
    <scope>NUCLEOTIDE SEQUENCE [LARGE SCALE GENOMIC DNA]</scope>
    <source>
        <strain evidence="2">1-1 BBBD Race 1</strain>
    </source>
</reference>
<organism evidence="2">
    <name type="scientific">Puccinia triticina (isolate 1-1 / race 1 (BBBD))</name>
    <name type="common">Brown leaf rust fungus</name>
    <dbReference type="NCBI Taxonomy" id="630390"/>
    <lineage>
        <taxon>Eukaryota</taxon>
        <taxon>Fungi</taxon>
        <taxon>Dikarya</taxon>
        <taxon>Basidiomycota</taxon>
        <taxon>Pucciniomycotina</taxon>
        <taxon>Pucciniomycetes</taxon>
        <taxon>Pucciniales</taxon>
        <taxon>Pucciniaceae</taxon>
        <taxon>Puccinia</taxon>
    </lineage>
</organism>
<dbReference type="AlphaFoldDB" id="A0A0C4EWY4"/>
<evidence type="ECO:0000313" key="3">
    <source>
        <dbReference type="EnsemblFungi" id="PTTG_05331-t43_1-p1"/>
    </source>
</evidence>
<protein>
    <recommendedName>
        <fullName evidence="5">DUF659 domain-containing protein</fullName>
    </recommendedName>
</protein>
<dbReference type="EMBL" id="ADAS02000005">
    <property type="protein sequence ID" value="OAV98818.1"/>
    <property type="molecule type" value="Genomic_DNA"/>
</dbReference>
<reference evidence="2" key="1">
    <citation type="submission" date="2009-11" db="EMBL/GenBank/DDBJ databases">
        <authorList>
            <consortium name="The Broad Institute Genome Sequencing Platform"/>
            <person name="Ward D."/>
            <person name="Feldgarden M."/>
            <person name="Earl A."/>
            <person name="Young S.K."/>
            <person name="Zeng Q."/>
            <person name="Koehrsen M."/>
            <person name="Alvarado L."/>
            <person name="Berlin A."/>
            <person name="Bochicchio J."/>
            <person name="Borenstein D."/>
            <person name="Chapman S.B."/>
            <person name="Chen Z."/>
            <person name="Engels R."/>
            <person name="Freedman E."/>
            <person name="Gellesch M."/>
            <person name="Goldberg J."/>
            <person name="Griggs A."/>
            <person name="Gujja S."/>
            <person name="Heilman E."/>
            <person name="Heiman D."/>
            <person name="Hepburn T."/>
            <person name="Howarth C."/>
            <person name="Jen D."/>
            <person name="Larson L."/>
            <person name="Lewis B."/>
            <person name="Mehta T."/>
            <person name="Park D."/>
            <person name="Pearson M."/>
            <person name="Roberts A."/>
            <person name="Saif S."/>
            <person name="Shea T."/>
            <person name="Shenoy N."/>
            <person name="Sisk P."/>
            <person name="Stolte C."/>
            <person name="Sykes S."/>
            <person name="Thomson T."/>
            <person name="Walk T."/>
            <person name="White J."/>
            <person name="Yandava C."/>
            <person name="Izard J."/>
            <person name="Baranova O.V."/>
            <person name="Blanton J.M."/>
            <person name="Tanner A.C."/>
            <person name="Dewhirst F.E."/>
            <person name="Haas B."/>
            <person name="Nusbaum C."/>
            <person name="Birren B."/>
        </authorList>
    </citation>
    <scope>NUCLEOTIDE SEQUENCE [LARGE SCALE GENOMIC DNA]</scope>
    <source>
        <strain evidence="2">1-1 BBBD Race 1</strain>
    </source>
</reference>
<dbReference type="PANTHER" id="PTHR46169:SF15">
    <property type="entry name" value="INNER CENTROMERE PROTEIN A-LIKE ISOFORM X1-RELATED"/>
    <property type="match status" value="1"/>
</dbReference>
<evidence type="ECO:0000313" key="4">
    <source>
        <dbReference type="Proteomes" id="UP000005240"/>
    </source>
</evidence>
<dbReference type="PANTHER" id="PTHR46169">
    <property type="entry name" value="DNA REPLICATION-RELATED ELEMENT FACTOR, ISOFORM A"/>
    <property type="match status" value="1"/>
</dbReference>
<dbReference type="VEuPathDB" id="FungiDB:PTTG_05331"/>
<gene>
    <name evidence="2" type="ORF">PTTG_05331</name>
</gene>
<dbReference type="OrthoDB" id="2284502at2759"/>
<dbReference type="SUPFAM" id="SSF53098">
    <property type="entry name" value="Ribonuclease H-like"/>
    <property type="match status" value="1"/>
</dbReference>
<evidence type="ECO:0008006" key="5">
    <source>
        <dbReference type="Google" id="ProtNLM"/>
    </source>
</evidence>
<dbReference type="GO" id="GO:0006357">
    <property type="term" value="P:regulation of transcription by RNA polymerase II"/>
    <property type="evidence" value="ECO:0007669"/>
    <property type="project" value="TreeGrafter"/>
</dbReference>
<accession>A0A0C4EWY4</accession>
<dbReference type="Proteomes" id="UP000005240">
    <property type="component" value="Unassembled WGS sequence"/>
</dbReference>
<feature type="compositionally biased region" description="Polar residues" evidence="1">
    <location>
        <begin position="1"/>
        <end position="12"/>
    </location>
</feature>
<dbReference type="InterPro" id="IPR012337">
    <property type="entry name" value="RNaseH-like_sf"/>
</dbReference>
<proteinExistence type="predicted"/>
<sequence length="216" mass="23850">MQKLNNSKSNHPLSKFGSRGTGDINTQDVNQLCTIWCAKAARPFSALVEVSHWAILHPTVIKSLPGRQKVSRDICMIYSAVQNEYISVLKASINFNQLPKKGAMYLGVDAWQSPNKFNVLGTVIYCLVDSNTGDTNFKAVPLDSIVLLKATQGSTLVVEKFGIQDKICGILSDNASNNKSLASKLKKQKWEHFKGKPQWIQCFSHVLTLIVQGNNG</sequence>
<keyword evidence="4" id="KW-1185">Reference proteome</keyword>
<name>A0A0C4EWY4_PUCT1</name>